<proteinExistence type="predicted"/>
<gene>
    <name evidence="1" type="ORF">AXF12_09010</name>
</gene>
<evidence type="ECO:0000313" key="1">
    <source>
        <dbReference type="EMBL" id="AMD85639.1"/>
    </source>
</evidence>
<evidence type="ECO:0000313" key="2">
    <source>
        <dbReference type="Proteomes" id="UP000065822"/>
    </source>
</evidence>
<dbReference type="Proteomes" id="UP000065822">
    <property type="component" value="Chromosome"/>
</dbReference>
<protein>
    <submittedName>
        <fullName evidence="1">Uncharacterized protein</fullName>
    </submittedName>
</protein>
<dbReference type="EMBL" id="CP014227">
    <property type="protein sequence ID" value="AMD85639.1"/>
    <property type="molecule type" value="Genomic_DNA"/>
</dbReference>
<keyword evidence="2" id="KW-1185">Reference proteome</keyword>
<organism evidence="1 2">
    <name type="scientific">Capnocytophaga haemolytica</name>
    <dbReference type="NCBI Taxonomy" id="45243"/>
    <lineage>
        <taxon>Bacteria</taxon>
        <taxon>Pseudomonadati</taxon>
        <taxon>Bacteroidota</taxon>
        <taxon>Flavobacteriia</taxon>
        <taxon>Flavobacteriales</taxon>
        <taxon>Flavobacteriaceae</taxon>
        <taxon>Capnocytophaga</taxon>
    </lineage>
</organism>
<reference evidence="1 2" key="1">
    <citation type="submission" date="2016-02" db="EMBL/GenBank/DDBJ databases">
        <authorList>
            <person name="Holder M.E."/>
            <person name="Ajami N.J."/>
            <person name="Petrosino J.F."/>
        </authorList>
    </citation>
    <scope>NUCLEOTIDE SEQUENCE [LARGE SCALE GENOMIC DNA]</scope>
    <source>
        <strain evidence="1 2">CCUG 32990</strain>
    </source>
</reference>
<accession>A0ABM5XFA1</accession>
<sequence length="212" mass="23919">MAKERWALKNDKFFDKLCRKSFKKTFFMTKIKGNAVMYGASGMFGKQVVFRKYRGELIAAIAPERSAKYSAAQKMQQEKFKEGCDYAKRAAKDSDLWLRYTERAKELKLSPHNLALADYLLPPKIDRVNTKSYDGRVGSKLFIIASDNFQITSVSVRINKDDGNLLEEGNAVLEGLQWVYPITVANAALSDTKLTVSVTDTPGNVTEKEIIL</sequence>
<name>A0ABM5XFA1_9FLAO</name>